<evidence type="ECO:0000313" key="2">
    <source>
        <dbReference type="Proteomes" id="UP000824881"/>
    </source>
</evidence>
<keyword evidence="2" id="KW-1185">Reference proteome</keyword>
<evidence type="ECO:0000313" key="1">
    <source>
        <dbReference type="EMBL" id="KAG9221060.1"/>
    </source>
</evidence>
<comment type="caution">
    <text evidence="1">The sequence shown here is derived from an EMBL/GenBank/DDBJ whole genome shotgun (WGS) entry which is preliminary data.</text>
</comment>
<gene>
    <name evidence="1" type="ORF">CCMSSC00406_0005501</name>
</gene>
<dbReference type="EMBL" id="WQMT02000007">
    <property type="protein sequence ID" value="KAG9221060.1"/>
    <property type="molecule type" value="Genomic_DNA"/>
</dbReference>
<protein>
    <submittedName>
        <fullName evidence="1">Uncharacterized protein</fullName>
    </submittedName>
</protein>
<accession>A0ACB7ISG5</accession>
<organism evidence="1 2">
    <name type="scientific">Pleurotus cornucopiae</name>
    <name type="common">Cornucopia mushroom</name>
    <dbReference type="NCBI Taxonomy" id="5321"/>
    <lineage>
        <taxon>Eukaryota</taxon>
        <taxon>Fungi</taxon>
        <taxon>Dikarya</taxon>
        <taxon>Basidiomycota</taxon>
        <taxon>Agaricomycotina</taxon>
        <taxon>Agaricomycetes</taxon>
        <taxon>Agaricomycetidae</taxon>
        <taxon>Agaricales</taxon>
        <taxon>Pleurotineae</taxon>
        <taxon>Pleurotaceae</taxon>
        <taxon>Pleurotus</taxon>
    </lineage>
</organism>
<name>A0ACB7ISG5_PLECO</name>
<proteinExistence type="predicted"/>
<reference evidence="1 2" key="1">
    <citation type="journal article" date="2021" name="Appl. Environ. Microbiol.">
        <title>Genetic linkage and physical mapping for an oyster mushroom Pleurotus cornucopiae and QTL analysis for the trait cap color.</title>
        <authorList>
            <person name="Zhang Y."/>
            <person name="Gao W."/>
            <person name="Sonnenberg A."/>
            <person name="Chen Q."/>
            <person name="Zhang J."/>
            <person name="Huang C."/>
        </authorList>
    </citation>
    <scope>NUCLEOTIDE SEQUENCE [LARGE SCALE GENOMIC DNA]</scope>
    <source>
        <strain evidence="1">CCMSSC00406</strain>
    </source>
</reference>
<sequence length="1022" mass="114041">MNPDSSLRSELVRNLVRVNGAALFVQVWEWAITLDDEVEYIWSKPKSSWVKWVFLFLRYFTFVTQFVNRSVDMAVLYDFPLRPSAIKVYYIVGVIVAQLAMAGVESVMMVRVYALYGRSKYVKFSFIFLLFAGFATMIVGLVLNIPEDNFKPTSIMVSAPASFAYFGVAALVSQVAILALSAMRWRPGSSAPVMRMFMFDGMLAFISISIRNNYASRFNGAHDMYPSPIIIHRDQLRVSRGHPVNCYSLVCGLSAHLEHTTTVGTAISLRTDILYPAVHDHVYSLVIVLPSLTWPLWDISPFAIIDAYKRQLQPAAEIYLQGAASRPPSEARINQDAMRMDVDSEPSESQAQAHPRLGSPTPPDNAMTSSTMRARSVPAGSLPNRVGYVYSAEMSQHFCPRGHPECPDRLLHIWDALRAAQLHTQMRCLPIRQVKREEAMLVHSEDHWNKVESIQYLTEDQIADSEDYYEQLSLYVMSGTTRSARLSCGGVIEATLAVARGELQKSFAIVRPPGHHAEPDEHMGFCFFNNVAVAARVVQQLTKIKKILILDWDIHHGNGTQRAFNDDPSILYMSLHRYDNGTFYPCGPFGCLDSCGEGPGLGFSVNVPWPSAGMGDADYLLAFQKIIMPIAMEFAPELVIISAGFDAAAGDELGQCFVSPAGYAHMTYMLSGLARGKLVVALEGGYNLDSISQSALAVTRVILGEPPEELPPMVASETATETIWMVAKEQSKYWKSVDPVSCEPTKEDVDSLAFSIPEILKAHRQYYLYSQHDMLAVPFPPHLEARFSEQVSFSKDFMTNNTLVCFIHQSGNIRAELDASARCDLELEKSYLIDYSKQLIDWAHGEGFSILDINSYPKPVVDPIVNGRPRVPDGSGRELITYLWDNFVSISNARRVIIISHGPGSQLLMELINERSTTVMRTVKAIVQIVGLSRTPAVPKYADDVRSWYIKHSLVVLPSSHAIVDARSKKVFSKHGSITTFDETQPAKLMIRAFPTIQDFVHEALQRSPLNNATSRLNNSAR</sequence>
<dbReference type="Proteomes" id="UP000824881">
    <property type="component" value="Unassembled WGS sequence"/>
</dbReference>